<evidence type="ECO:0000313" key="4">
    <source>
        <dbReference type="Proteomes" id="UP000007394"/>
    </source>
</evidence>
<dbReference type="Proteomes" id="UP000007394">
    <property type="component" value="Chromosome"/>
</dbReference>
<evidence type="ECO:0000256" key="1">
    <source>
        <dbReference type="SAM" id="Phobius"/>
    </source>
</evidence>
<dbReference type="SUPFAM" id="SSF56436">
    <property type="entry name" value="C-type lectin-like"/>
    <property type="match status" value="1"/>
</dbReference>
<dbReference type="OrthoDB" id="595053at2"/>
<gene>
    <name evidence="3" type="ordered locus">IALB_0965</name>
</gene>
<dbReference type="InterPro" id="IPR051043">
    <property type="entry name" value="Sulfatase_Mod_Factor_Kinase"/>
</dbReference>
<proteinExistence type="predicted"/>
<dbReference type="GO" id="GO:0120147">
    <property type="term" value="F:formylglycine-generating oxidase activity"/>
    <property type="evidence" value="ECO:0007669"/>
    <property type="project" value="TreeGrafter"/>
</dbReference>
<sequence>MNYSIKYHRLNYLLPTILFFLILFSVNNSLRPQSIKIVKIEQEEDSIKIVYNLISQREQEKYFVDLEVSKNGGLNYTIYPKALEGQVGYGISRGINKVIYWKPLEENLELIGEDFVFRINAAYLGSESEMQMIAFRGGSFDMGDAFNEGEVDEIPVHKVQIDDFEIGKYEVSNFQFAKFLNEYGSIFVNSGEFKGERMFYSQENGIVLVNRNIWKPAEGFEFYPVTGVTWFGANEFCKYYGYRLPTEAEWEYAARCSGDKLIYSSIVDSLDSKYFNYNAWFQFDSLNNSNNLSFLKSQSLGAYPPNDCGVFQMSGNVWEYCLDWYEWNYYADSPVENPAGPFLGKYKVIRGGGFTSSPKGIRVYERSYISPDSYGIDVGFRVARSINAEVQK</sequence>
<evidence type="ECO:0000259" key="2">
    <source>
        <dbReference type="Pfam" id="PF03781"/>
    </source>
</evidence>
<dbReference type="HOGENOM" id="CLU_703534_0_0_10"/>
<dbReference type="RefSeq" id="WP_014559832.1">
    <property type="nucleotide sequence ID" value="NC_017464.1"/>
</dbReference>
<dbReference type="InterPro" id="IPR042095">
    <property type="entry name" value="SUMF_sf"/>
</dbReference>
<keyword evidence="1" id="KW-0472">Membrane</keyword>
<dbReference type="AlphaFoldDB" id="I0AI70"/>
<dbReference type="PANTHER" id="PTHR23150">
    <property type="entry name" value="SULFATASE MODIFYING FACTOR 1, 2"/>
    <property type="match status" value="1"/>
</dbReference>
<keyword evidence="4" id="KW-1185">Reference proteome</keyword>
<dbReference type="InterPro" id="IPR016187">
    <property type="entry name" value="CTDL_fold"/>
</dbReference>
<dbReference type="PANTHER" id="PTHR23150:SF19">
    <property type="entry name" value="FORMYLGLYCINE-GENERATING ENZYME"/>
    <property type="match status" value="1"/>
</dbReference>
<dbReference type="KEGG" id="ial:IALB_0965"/>
<protein>
    <recommendedName>
        <fullName evidence="2">Sulfatase-modifying factor enzyme-like domain-containing protein</fullName>
    </recommendedName>
</protein>
<dbReference type="STRING" id="945713.IALB_0965"/>
<dbReference type="EMBL" id="CP003418">
    <property type="protein sequence ID" value="AFH48677.1"/>
    <property type="molecule type" value="Genomic_DNA"/>
</dbReference>
<dbReference type="Pfam" id="PF03781">
    <property type="entry name" value="FGE-sulfatase"/>
    <property type="match status" value="1"/>
</dbReference>
<accession>I0AI70</accession>
<name>I0AI70_IGNAJ</name>
<reference evidence="3 4" key="1">
    <citation type="journal article" date="2012" name="Front. Microbiol.">
        <title>Complete genome of Ignavibacterium album, a metabolically versatile, flagellated, facultative anaerobe from the phylum Chlorobi.</title>
        <authorList>
            <person name="Liu Z."/>
            <person name="Frigaard N.-U."/>
            <person name="Vogl K."/>
            <person name="Iino T."/>
            <person name="Ohkuma M."/>
            <person name="Overmann J."/>
            <person name="Bryant D.A."/>
        </authorList>
    </citation>
    <scope>NUCLEOTIDE SEQUENCE [LARGE SCALE GENOMIC DNA]</scope>
    <source>
        <strain evidence="4">DSM 19864 / JCM 16511 / NBRC 101810 / Mat9-16</strain>
    </source>
</reference>
<keyword evidence="1" id="KW-0812">Transmembrane</keyword>
<dbReference type="InterPro" id="IPR005532">
    <property type="entry name" value="SUMF_dom"/>
</dbReference>
<feature type="transmembrane region" description="Helical" evidence="1">
    <location>
        <begin position="12"/>
        <end position="30"/>
    </location>
</feature>
<dbReference type="eggNOG" id="COG1262">
    <property type="taxonomic scope" value="Bacteria"/>
</dbReference>
<feature type="domain" description="Sulfatase-modifying factor enzyme-like" evidence="2">
    <location>
        <begin position="130"/>
        <end position="384"/>
    </location>
</feature>
<keyword evidence="1" id="KW-1133">Transmembrane helix</keyword>
<dbReference type="Gene3D" id="3.90.1580.10">
    <property type="entry name" value="paralog of FGE (formylglycine-generating enzyme)"/>
    <property type="match status" value="1"/>
</dbReference>
<evidence type="ECO:0000313" key="3">
    <source>
        <dbReference type="EMBL" id="AFH48677.1"/>
    </source>
</evidence>
<organism evidence="3 4">
    <name type="scientific">Ignavibacterium album (strain DSM 19864 / JCM 16511 / NBRC 101810 / Mat9-16)</name>
    <dbReference type="NCBI Taxonomy" id="945713"/>
    <lineage>
        <taxon>Bacteria</taxon>
        <taxon>Pseudomonadati</taxon>
        <taxon>Ignavibacteriota</taxon>
        <taxon>Ignavibacteria</taxon>
        <taxon>Ignavibacteriales</taxon>
        <taxon>Ignavibacteriaceae</taxon>
        <taxon>Ignavibacterium</taxon>
    </lineage>
</organism>